<comment type="caution">
    <text evidence="1">The sequence shown here is derived from an EMBL/GenBank/DDBJ whole genome shotgun (WGS) entry which is preliminary data.</text>
</comment>
<accession>A0AAE8VVB1</accession>
<gene>
    <name evidence="1" type="ORF">Sipo8835_37280</name>
</gene>
<evidence type="ECO:0000313" key="2">
    <source>
        <dbReference type="Proteomes" id="UP000318720"/>
    </source>
</evidence>
<sequence length="156" mass="17676">MESVTWLRPEWQGREKELIHLAGAAELIGVTRSAVSNWAQRYSDFPGIVMLTGVAPRRQKFVVREEFLTFAARRQSGKNRSRRKPAPRRPRTVIETARIAHWEAQIERLTTLESKYTAAVTRTRAARKGAEEKLQAARDSLAAEINAVQQIISKAP</sequence>
<name>A0AAE8VVB1_9ACTN</name>
<proteinExistence type="predicted"/>
<protein>
    <submittedName>
        <fullName evidence="1">Uncharacterized protein</fullName>
    </submittedName>
</protein>
<dbReference type="AlphaFoldDB" id="A0AAE8VVB1"/>
<dbReference type="RefSeq" id="WP_141585404.1">
    <property type="nucleotide sequence ID" value="NZ_SPAZ01000288.1"/>
</dbReference>
<organism evidence="1 2">
    <name type="scientific">Streptomyces ipomoeae</name>
    <dbReference type="NCBI Taxonomy" id="103232"/>
    <lineage>
        <taxon>Bacteria</taxon>
        <taxon>Bacillati</taxon>
        <taxon>Actinomycetota</taxon>
        <taxon>Actinomycetes</taxon>
        <taxon>Kitasatosporales</taxon>
        <taxon>Streptomycetaceae</taxon>
        <taxon>Streptomyces</taxon>
    </lineage>
</organism>
<dbReference type="Proteomes" id="UP000318720">
    <property type="component" value="Unassembled WGS sequence"/>
</dbReference>
<reference evidence="1 2" key="1">
    <citation type="submission" date="2019-03" db="EMBL/GenBank/DDBJ databases">
        <title>Comparative genomic analyses of the sweetpotato soil rot pathogen, Streptomyces ipomoeae.</title>
        <authorList>
            <person name="Ruschel Soares N."/>
            <person name="Badger J.H."/>
            <person name="Huguet-Tapia J.C."/>
            <person name="Clark C.A."/>
            <person name="Pettis G.S."/>
        </authorList>
    </citation>
    <scope>NUCLEOTIDE SEQUENCE [LARGE SCALE GENOMIC DNA]</scope>
    <source>
        <strain evidence="1 2">88-35</strain>
    </source>
</reference>
<evidence type="ECO:0000313" key="1">
    <source>
        <dbReference type="EMBL" id="TQE21607.1"/>
    </source>
</evidence>
<dbReference type="EMBL" id="SPAZ01000288">
    <property type="protein sequence ID" value="TQE21607.1"/>
    <property type="molecule type" value="Genomic_DNA"/>
</dbReference>